<evidence type="ECO:0000313" key="1">
    <source>
        <dbReference type="EMBL" id="KAJ2968299.1"/>
    </source>
</evidence>
<reference evidence="1" key="1">
    <citation type="submission" date="2022-08" db="EMBL/GenBank/DDBJ databases">
        <title>Genome Sequence of Pycnoporus sanguineus.</title>
        <authorList>
            <person name="Buettner E."/>
        </authorList>
    </citation>
    <scope>NUCLEOTIDE SEQUENCE</scope>
    <source>
        <strain evidence="1">CG-C14</strain>
    </source>
</reference>
<keyword evidence="2" id="KW-1185">Reference proteome</keyword>
<name>A0ACC1MNP9_9APHY</name>
<protein>
    <submittedName>
        <fullName evidence="1">Uncharacterized protein</fullName>
    </submittedName>
</protein>
<dbReference type="EMBL" id="JANSHE010006061">
    <property type="protein sequence ID" value="KAJ2968299.1"/>
    <property type="molecule type" value="Genomic_DNA"/>
</dbReference>
<proteinExistence type="predicted"/>
<comment type="caution">
    <text evidence="1">The sequence shown here is derived from an EMBL/GenBank/DDBJ whole genome shotgun (WGS) entry which is preliminary data.</text>
</comment>
<dbReference type="Proteomes" id="UP001144978">
    <property type="component" value="Unassembled WGS sequence"/>
</dbReference>
<gene>
    <name evidence="1" type="ORF">NUW54_g13257</name>
</gene>
<accession>A0ACC1MNP9</accession>
<sequence>MHAIAQPDLGGIPPAERGFPVIPALIDKWFGGNVEEYQSREAAWNFCRQLLGITWQRWRKTVKRDRGAIDAMEAEVQRTTAECAKPDSSEEAVKAHFQALQALVTKLAPYQVYPTKGRRREEILKELKGMAASLNNDIDAPELDE</sequence>
<organism evidence="1 2">
    <name type="scientific">Trametes sanguinea</name>
    <dbReference type="NCBI Taxonomy" id="158606"/>
    <lineage>
        <taxon>Eukaryota</taxon>
        <taxon>Fungi</taxon>
        <taxon>Dikarya</taxon>
        <taxon>Basidiomycota</taxon>
        <taxon>Agaricomycotina</taxon>
        <taxon>Agaricomycetes</taxon>
        <taxon>Polyporales</taxon>
        <taxon>Polyporaceae</taxon>
        <taxon>Trametes</taxon>
    </lineage>
</organism>
<evidence type="ECO:0000313" key="2">
    <source>
        <dbReference type="Proteomes" id="UP001144978"/>
    </source>
</evidence>